<accession>A0ABQ5YIK2</accession>
<name>A0ABQ5YIK2_9NEIS</name>
<proteinExistence type="predicted"/>
<feature type="transmembrane region" description="Helical" evidence="1">
    <location>
        <begin position="28"/>
        <end position="49"/>
    </location>
</feature>
<sequence>MTNPYAAPKSQITDSIAPDSIDYERMDAVASGQRILIYTFIAALLTGGLRAQVDPVLSLVVALAIAAVSIYGAVRVDKGLGGSLFSRIVYAIAMLLPLVSLILMITLSMRATKALRAAGYQVGLLGAKKRS</sequence>
<keyword evidence="1" id="KW-0812">Transmembrane</keyword>
<dbReference type="RefSeq" id="WP_284197908.1">
    <property type="nucleotide sequence ID" value="NZ_BSOG01000005.1"/>
</dbReference>
<feature type="transmembrane region" description="Helical" evidence="1">
    <location>
        <begin position="56"/>
        <end position="76"/>
    </location>
</feature>
<protein>
    <submittedName>
        <fullName evidence="2">Uncharacterized protein</fullName>
    </submittedName>
</protein>
<comment type="caution">
    <text evidence="2">The sequence shown here is derived from an EMBL/GenBank/DDBJ whole genome shotgun (WGS) entry which is preliminary data.</text>
</comment>
<keyword evidence="1" id="KW-1133">Transmembrane helix</keyword>
<keyword evidence="1" id="KW-0472">Membrane</keyword>
<evidence type="ECO:0000313" key="3">
    <source>
        <dbReference type="Proteomes" id="UP001156706"/>
    </source>
</evidence>
<evidence type="ECO:0000256" key="1">
    <source>
        <dbReference type="SAM" id="Phobius"/>
    </source>
</evidence>
<dbReference type="EMBL" id="BSOG01000005">
    <property type="protein sequence ID" value="GLR14841.1"/>
    <property type="molecule type" value="Genomic_DNA"/>
</dbReference>
<organism evidence="2 3">
    <name type="scientific">Chitinimonas prasina</name>
    <dbReference type="NCBI Taxonomy" id="1434937"/>
    <lineage>
        <taxon>Bacteria</taxon>
        <taxon>Pseudomonadati</taxon>
        <taxon>Pseudomonadota</taxon>
        <taxon>Betaproteobacteria</taxon>
        <taxon>Neisseriales</taxon>
        <taxon>Chitinibacteraceae</taxon>
        <taxon>Chitinimonas</taxon>
    </lineage>
</organism>
<feature type="transmembrane region" description="Helical" evidence="1">
    <location>
        <begin position="88"/>
        <end position="107"/>
    </location>
</feature>
<keyword evidence="3" id="KW-1185">Reference proteome</keyword>
<reference evidence="3" key="1">
    <citation type="journal article" date="2019" name="Int. J. Syst. Evol. Microbiol.">
        <title>The Global Catalogue of Microorganisms (GCM) 10K type strain sequencing project: providing services to taxonomists for standard genome sequencing and annotation.</title>
        <authorList>
            <consortium name="The Broad Institute Genomics Platform"/>
            <consortium name="The Broad Institute Genome Sequencing Center for Infectious Disease"/>
            <person name="Wu L."/>
            <person name="Ma J."/>
        </authorList>
    </citation>
    <scope>NUCLEOTIDE SEQUENCE [LARGE SCALE GENOMIC DNA]</scope>
    <source>
        <strain evidence="3">NBRC 110044</strain>
    </source>
</reference>
<gene>
    <name evidence="2" type="ORF">GCM10007907_36310</name>
</gene>
<dbReference type="Proteomes" id="UP001156706">
    <property type="component" value="Unassembled WGS sequence"/>
</dbReference>
<evidence type="ECO:0000313" key="2">
    <source>
        <dbReference type="EMBL" id="GLR14841.1"/>
    </source>
</evidence>